<gene>
    <name evidence="2" type="ORF">BT63DRAFT_481127</name>
</gene>
<feature type="compositionally biased region" description="Basic and acidic residues" evidence="1">
    <location>
        <begin position="12"/>
        <end position="28"/>
    </location>
</feature>
<organism evidence="2 3">
    <name type="scientific">Microthyrium microscopicum</name>
    <dbReference type="NCBI Taxonomy" id="703497"/>
    <lineage>
        <taxon>Eukaryota</taxon>
        <taxon>Fungi</taxon>
        <taxon>Dikarya</taxon>
        <taxon>Ascomycota</taxon>
        <taxon>Pezizomycotina</taxon>
        <taxon>Dothideomycetes</taxon>
        <taxon>Dothideomycetes incertae sedis</taxon>
        <taxon>Microthyriales</taxon>
        <taxon>Microthyriaceae</taxon>
        <taxon>Microthyrium</taxon>
    </lineage>
</organism>
<feature type="region of interest" description="Disordered" evidence="1">
    <location>
        <begin position="1"/>
        <end position="28"/>
    </location>
</feature>
<dbReference type="AlphaFoldDB" id="A0A6A6U6Q5"/>
<sequence>MPSNDNWSRAQDALDARRLRKEAEKKQEFERLRQISRERRLQAEGIIQAKEDMDSLDEEMAEEKRASSGSRSPKDSASLVSNESNSPISLKRKATESQYEDDDLDSLFNGSEPEYIDLPPSTKRAKVDESEAPKPKTKMDMIQKAHSKDKARRQMEKKSVKGSRTATNAAPQGPAPKHAIAKPKSVQSKKRSRVDENEYNSEDEDFIDDDDDHFGHYYVAEEEKPKRRAAKRNKKAKKPLSEDQQDALERKEREKKRAEKLAAERGPQVKPVRKPLPPIDYKGTMRPSTRVIAPKGHSTLSSTSVASKQPTESGFHPIGSGKKRARDGEDAAPVPQKRTKTSNTTSRSGDRQTSTKASNAPMEPPNAVKDGSQKKPAAKPIMVGMFNLANKPETKVKKVPAKKAEKVRIQKVQKAPPTAPSSPNPPIWSWAQYFEENEERLVAEYKAKKAVEKEASSTDQSTSEEDNSNEQALSPMPSAKAPSKAAEIAAIPQKAATKPVLANGKMSLSEWTARQKKQLGE</sequence>
<evidence type="ECO:0000313" key="2">
    <source>
        <dbReference type="EMBL" id="KAF2666634.1"/>
    </source>
</evidence>
<feature type="compositionally biased region" description="Basic and acidic residues" evidence="1">
    <location>
        <begin position="247"/>
        <end position="263"/>
    </location>
</feature>
<accession>A0A6A6U6Q5</accession>
<evidence type="ECO:0000313" key="3">
    <source>
        <dbReference type="Proteomes" id="UP000799302"/>
    </source>
</evidence>
<reference evidence="2" key="1">
    <citation type="journal article" date="2020" name="Stud. Mycol.">
        <title>101 Dothideomycetes genomes: a test case for predicting lifestyles and emergence of pathogens.</title>
        <authorList>
            <person name="Haridas S."/>
            <person name="Albert R."/>
            <person name="Binder M."/>
            <person name="Bloem J."/>
            <person name="Labutti K."/>
            <person name="Salamov A."/>
            <person name="Andreopoulos B."/>
            <person name="Baker S."/>
            <person name="Barry K."/>
            <person name="Bills G."/>
            <person name="Bluhm B."/>
            <person name="Cannon C."/>
            <person name="Castanera R."/>
            <person name="Culley D."/>
            <person name="Daum C."/>
            <person name="Ezra D."/>
            <person name="Gonzalez J."/>
            <person name="Henrissat B."/>
            <person name="Kuo A."/>
            <person name="Liang C."/>
            <person name="Lipzen A."/>
            <person name="Lutzoni F."/>
            <person name="Magnuson J."/>
            <person name="Mondo S."/>
            <person name="Nolan M."/>
            <person name="Ohm R."/>
            <person name="Pangilinan J."/>
            <person name="Park H.-J."/>
            <person name="Ramirez L."/>
            <person name="Alfaro M."/>
            <person name="Sun H."/>
            <person name="Tritt A."/>
            <person name="Yoshinaga Y."/>
            <person name="Zwiers L.-H."/>
            <person name="Turgeon B."/>
            <person name="Goodwin S."/>
            <person name="Spatafora J."/>
            <person name="Crous P."/>
            <person name="Grigoriev I."/>
        </authorList>
    </citation>
    <scope>NUCLEOTIDE SEQUENCE</scope>
    <source>
        <strain evidence="2">CBS 115976</strain>
    </source>
</reference>
<feature type="compositionally biased region" description="Basic residues" evidence="1">
    <location>
        <begin position="226"/>
        <end position="238"/>
    </location>
</feature>
<feature type="region of interest" description="Disordered" evidence="1">
    <location>
        <begin position="449"/>
        <end position="521"/>
    </location>
</feature>
<keyword evidence="3" id="KW-1185">Reference proteome</keyword>
<dbReference type="Proteomes" id="UP000799302">
    <property type="component" value="Unassembled WGS sequence"/>
</dbReference>
<feature type="compositionally biased region" description="Low complexity" evidence="1">
    <location>
        <begin position="472"/>
        <end position="496"/>
    </location>
</feature>
<feature type="compositionally biased region" description="Basic and acidic residues" evidence="1">
    <location>
        <begin position="392"/>
        <end position="408"/>
    </location>
</feature>
<feature type="compositionally biased region" description="Polar residues" evidence="1">
    <location>
        <begin position="298"/>
        <end position="312"/>
    </location>
</feature>
<name>A0A6A6U6Q5_9PEZI</name>
<protein>
    <submittedName>
        <fullName evidence="2">Uncharacterized protein</fullName>
    </submittedName>
</protein>
<feature type="region of interest" description="Disordered" evidence="1">
    <location>
        <begin position="44"/>
        <end position="428"/>
    </location>
</feature>
<feature type="compositionally biased region" description="Pro residues" evidence="1">
    <location>
        <begin position="417"/>
        <end position="426"/>
    </location>
</feature>
<feature type="compositionally biased region" description="Basic and acidic residues" evidence="1">
    <location>
        <begin position="213"/>
        <end position="225"/>
    </location>
</feature>
<evidence type="ECO:0000256" key="1">
    <source>
        <dbReference type="SAM" id="MobiDB-lite"/>
    </source>
</evidence>
<dbReference type="EMBL" id="MU004238">
    <property type="protein sequence ID" value="KAF2666634.1"/>
    <property type="molecule type" value="Genomic_DNA"/>
</dbReference>
<proteinExistence type="predicted"/>
<feature type="compositionally biased region" description="Acidic residues" evidence="1">
    <location>
        <begin position="197"/>
        <end position="212"/>
    </location>
</feature>
<feature type="compositionally biased region" description="Polar residues" evidence="1">
    <location>
        <begin position="78"/>
        <end position="88"/>
    </location>
</feature>
<feature type="compositionally biased region" description="Basic and acidic residues" evidence="1">
    <location>
        <begin position="125"/>
        <end position="159"/>
    </location>
</feature>